<sequence length="461" mass="53469">MSQFLWIEDFDKNPKTTTESVFGIILHNAKIPNTLDAIKDFLKGPKYRVLVEFTFWDGWLFIHNPKRLSQVDYIILDIDLNVLEDDEGEDDRLLEILKRYGYQPSDDKGQDTRSYTSARNELKKVAGYQLYVELVMKLGFPEDHILFCSNHGEEMQKIQKAFTTAKMQLPQILTKNEKAAAARWISECRKNAYAVLRRGIIEACQRISSLIENHPEFIQFGDFIIDSNGTAVRDVTVKDMQEYLETLQNLLPLQKPQELPRFYKLLVRTLTHEWDSAAPKLQIDDKVNFTFGWIMKNARNWSTHTTVLDDLGAQDIAFLFIVAMRAMFKLGTAPQAYEIYLLTLFEEIPNLDVKKIPLATSYSKLKSKLLRERADDALYFGFMLNNLVKKTTDFDYVTGLFQIFWHGLAPARLATYRQGRVSNEGVIFANKYTFDISHDFGKAEKGFLFKFARSIYKRSFP</sequence>
<comment type="caution">
    <text evidence="1">The sequence shown here is derived from an EMBL/GenBank/DDBJ whole genome shotgun (WGS) entry which is preliminary data.</text>
</comment>
<reference evidence="1 2" key="1">
    <citation type="journal article" date="2016" name="Front. Microbiol.">
        <title>Single-Cell (Meta-)Genomics of a Dimorphic Candidatus Thiomargarita nelsonii Reveals Genomic Plasticity.</title>
        <authorList>
            <person name="Flood B.E."/>
            <person name="Fliss P."/>
            <person name="Jones D.S."/>
            <person name="Dick G.J."/>
            <person name="Jain S."/>
            <person name="Kaster A.K."/>
            <person name="Winkel M."/>
            <person name="Mussmann M."/>
            <person name="Bailey J."/>
        </authorList>
    </citation>
    <scope>NUCLEOTIDE SEQUENCE [LARGE SCALE GENOMIC DNA]</scope>
    <source>
        <strain evidence="1">Hydrate Ridge</strain>
    </source>
</reference>
<evidence type="ECO:0000313" key="2">
    <source>
        <dbReference type="Proteomes" id="UP000030428"/>
    </source>
</evidence>
<accession>A0A4E0QT76</accession>
<organism evidence="1 2">
    <name type="scientific">Candidatus Thiomargarita nelsonii</name>
    <dbReference type="NCBI Taxonomy" id="1003181"/>
    <lineage>
        <taxon>Bacteria</taxon>
        <taxon>Pseudomonadati</taxon>
        <taxon>Pseudomonadota</taxon>
        <taxon>Gammaproteobacteria</taxon>
        <taxon>Thiotrichales</taxon>
        <taxon>Thiotrichaceae</taxon>
        <taxon>Thiomargarita</taxon>
    </lineage>
</organism>
<evidence type="ECO:0000313" key="1">
    <source>
        <dbReference type="EMBL" id="TGO03678.1"/>
    </source>
</evidence>
<dbReference type="AlphaFoldDB" id="A0A4E0QT76"/>
<name>A0A4E0QT76_9GAMM</name>
<keyword evidence="2" id="KW-1185">Reference proteome</keyword>
<dbReference type="Proteomes" id="UP000030428">
    <property type="component" value="Unassembled WGS sequence"/>
</dbReference>
<gene>
    <name evidence="1" type="ORF">PN36_02135</name>
</gene>
<dbReference type="EMBL" id="JSZA02000005">
    <property type="protein sequence ID" value="TGO03678.1"/>
    <property type="molecule type" value="Genomic_DNA"/>
</dbReference>
<protein>
    <submittedName>
        <fullName evidence="1">Uncharacterized protein</fullName>
    </submittedName>
</protein>
<proteinExistence type="predicted"/>